<dbReference type="Gene3D" id="1.20.1290.10">
    <property type="entry name" value="AhpD-like"/>
    <property type="match status" value="1"/>
</dbReference>
<dbReference type="RefSeq" id="WP_173731908.1">
    <property type="nucleotide sequence ID" value="NZ_JABTTE010000020.1"/>
</dbReference>
<keyword evidence="3" id="KW-1185">Reference proteome</keyword>
<gene>
    <name evidence="2" type="ORF">HR057_13160</name>
</gene>
<dbReference type="Pfam" id="PF02627">
    <property type="entry name" value="CMD"/>
    <property type="match status" value="1"/>
</dbReference>
<evidence type="ECO:0000313" key="3">
    <source>
        <dbReference type="Proteomes" id="UP000625804"/>
    </source>
</evidence>
<feature type="domain" description="Carboxymuconolactone decarboxylase-like" evidence="1">
    <location>
        <begin position="33"/>
        <end position="115"/>
    </location>
</feature>
<evidence type="ECO:0000259" key="1">
    <source>
        <dbReference type="Pfam" id="PF02627"/>
    </source>
</evidence>
<comment type="caution">
    <text evidence="2">The sequence shown here is derived from an EMBL/GenBank/DDBJ whole genome shotgun (WGS) entry which is preliminary data.</text>
</comment>
<dbReference type="GO" id="GO:0051920">
    <property type="term" value="F:peroxiredoxin activity"/>
    <property type="evidence" value="ECO:0007669"/>
    <property type="project" value="InterPro"/>
</dbReference>
<evidence type="ECO:0000313" key="2">
    <source>
        <dbReference type="EMBL" id="NSL52703.1"/>
    </source>
</evidence>
<sequence>MTTRKERGLENLRAISGEVGIKAVEKLADTSLELANFITEFAFGDIYSLKALSKRDQVLITLSSLISQGEIEALKVHFHSAHNIGLTEDEIKNIIIHCVPYAGFPKAIRAMQMYEEVLNDDTFHNKASQYVHNNQ</sequence>
<protein>
    <submittedName>
        <fullName evidence="2">Carboxymuconolactone decarboxylase family protein</fullName>
    </submittedName>
</protein>
<organism evidence="2 3">
    <name type="scientific">Calidifontibacillus erzurumensis</name>
    <dbReference type="NCBI Taxonomy" id="2741433"/>
    <lineage>
        <taxon>Bacteria</taxon>
        <taxon>Bacillati</taxon>
        <taxon>Bacillota</taxon>
        <taxon>Bacilli</taxon>
        <taxon>Bacillales</taxon>
        <taxon>Bacillaceae</taxon>
        <taxon>Calidifontibacillus/Schinkia group</taxon>
        <taxon>Calidifontibacillus</taxon>
    </lineage>
</organism>
<reference evidence="2" key="1">
    <citation type="submission" date="2020-06" db="EMBL/GenBank/DDBJ databases">
        <title>A novel thermopfilic bacterium from Erzurum, Turkey.</title>
        <authorList>
            <person name="Adiguzel A."/>
            <person name="Ay H."/>
            <person name="Baltaci M.O."/>
        </authorList>
    </citation>
    <scope>NUCLEOTIDE SEQUENCE</scope>
    <source>
        <strain evidence="2">P2</strain>
    </source>
</reference>
<dbReference type="InterPro" id="IPR029032">
    <property type="entry name" value="AhpD-like"/>
</dbReference>
<dbReference type="InterPro" id="IPR003779">
    <property type="entry name" value="CMD-like"/>
</dbReference>
<dbReference type="PANTHER" id="PTHR33570">
    <property type="entry name" value="4-CARBOXYMUCONOLACTONE DECARBOXYLASE FAMILY PROTEIN"/>
    <property type="match status" value="1"/>
</dbReference>
<dbReference type="InterPro" id="IPR052512">
    <property type="entry name" value="4CMD/NDH-1_regulator"/>
</dbReference>
<name>A0A8J8KD65_9BACI</name>
<dbReference type="PANTHER" id="PTHR33570:SF2">
    <property type="entry name" value="CARBOXYMUCONOLACTONE DECARBOXYLASE-LIKE DOMAIN-CONTAINING PROTEIN"/>
    <property type="match status" value="1"/>
</dbReference>
<dbReference type="EMBL" id="JABTTE010000020">
    <property type="protein sequence ID" value="NSL52703.1"/>
    <property type="molecule type" value="Genomic_DNA"/>
</dbReference>
<accession>A0A8J8KD65</accession>
<proteinExistence type="predicted"/>
<dbReference type="Proteomes" id="UP000625804">
    <property type="component" value="Unassembled WGS sequence"/>
</dbReference>
<dbReference type="AlphaFoldDB" id="A0A8J8KD65"/>
<dbReference type="SUPFAM" id="SSF69118">
    <property type="entry name" value="AhpD-like"/>
    <property type="match status" value="1"/>
</dbReference>